<dbReference type="Proteomes" id="UP000001937">
    <property type="component" value="Chromosome"/>
</dbReference>
<dbReference type="STRING" id="106370.Francci3_3092"/>
<dbReference type="EMBL" id="CP000249">
    <property type="protein sequence ID" value="ABD12449.1"/>
    <property type="molecule type" value="Genomic_DNA"/>
</dbReference>
<dbReference type="HOGENOM" id="CLU_036604_0_0_11"/>
<reference evidence="10 11" key="1">
    <citation type="journal article" date="2007" name="Genome Res.">
        <title>Genome characteristics of facultatively symbiotic Frankia sp. strains reflect host range and host plant biogeography.</title>
        <authorList>
            <person name="Normand P."/>
            <person name="Lapierre P."/>
            <person name="Tisa L.S."/>
            <person name="Gogarten J.P."/>
            <person name="Alloisio N."/>
            <person name="Bagnarol E."/>
            <person name="Bassi C.A."/>
            <person name="Berry A.M."/>
            <person name="Bickhart D.M."/>
            <person name="Choisne N."/>
            <person name="Couloux A."/>
            <person name="Cournoyer B."/>
            <person name="Cruveiller S."/>
            <person name="Daubin V."/>
            <person name="Demange N."/>
            <person name="Francino M.P."/>
            <person name="Goltsman E."/>
            <person name="Huang Y."/>
            <person name="Kopp O.R."/>
            <person name="Labarre L."/>
            <person name="Lapidus A."/>
            <person name="Lavire C."/>
            <person name="Marechal J."/>
            <person name="Martinez M."/>
            <person name="Mastronunzio J.E."/>
            <person name="Mullin B.C."/>
            <person name="Niemann J."/>
            <person name="Pujic P."/>
            <person name="Rawnsley T."/>
            <person name="Rouy Z."/>
            <person name="Schenowitz C."/>
            <person name="Sellstedt A."/>
            <person name="Tavares F."/>
            <person name="Tomkins J.P."/>
            <person name="Vallenet D."/>
            <person name="Valverde C."/>
            <person name="Wall L.G."/>
            <person name="Wang Y."/>
            <person name="Medigue C."/>
            <person name="Benson D.R."/>
        </authorList>
    </citation>
    <scope>NUCLEOTIDE SEQUENCE [LARGE SCALE GENOMIC DNA]</scope>
    <source>
        <strain evidence="11">DSM 45818 / CECT 9043 / CcI3</strain>
    </source>
</reference>
<dbReference type="Pfam" id="PF00480">
    <property type="entry name" value="ROK"/>
    <property type="match status" value="1"/>
</dbReference>
<feature type="compositionally biased region" description="Polar residues" evidence="9">
    <location>
        <begin position="1"/>
        <end position="11"/>
    </location>
</feature>
<evidence type="ECO:0000256" key="5">
    <source>
        <dbReference type="ARBA" id="ARBA00022741"/>
    </source>
</evidence>
<dbReference type="InterPro" id="IPR049874">
    <property type="entry name" value="ROK_cs"/>
</dbReference>
<dbReference type="CDD" id="cd24061">
    <property type="entry name" value="ASKHA_NBD_ROK_SgGLK-like"/>
    <property type="match status" value="1"/>
</dbReference>
<dbReference type="InterPro" id="IPR004654">
    <property type="entry name" value="ROK_glcA"/>
</dbReference>
<evidence type="ECO:0000313" key="10">
    <source>
        <dbReference type="EMBL" id="ABD12449.1"/>
    </source>
</evidence>
<dbReference type="EC" id="2.7.1.2" evidence="2"/>
<dbReference type="GO" id="GO:0004340">
    <property type="term" value="F:glucokinase activity"/>
    <property type="evidence" value="ECO:0007669"/>
    <property type="project" value="UniProtKB-EC"/>
</dbReference>
<sequence length="352" mass="36004">MSIATPDSSKNLDIPGSLTVPRAERAGAAPGPLPAENRMEGLTIGIDVGGTKVAAGVVDGAGTIITSLRRPTPGHSAAEVADTIASVVAELSADHAVRAVGIGAAGWVDSDRSRVLFAPNLAWRDEPLRDEVGGRIGLPVVVENDANAMAWAEYRFGAGRGRRDLVCLTVGTGIGSGIVLGGELYRGASGIGAEMGHMRVVPDGYPCGCGNRGCWEQYASGRALVRLAKNIATVDPSAAVPMLEHCGGGVDALTGPDVTEAARKGDPAAIRCFTEIGHWLGEGMAMLVAALDPNRFVIGGGVSDAGELLLGPARQSLLAAMPGRDYRSEPDIVIAELGSQAGLVGAADLARF</sequence>
<keyword evidence="7" id="KW-0067">ATP-binding</keyword>
<dbReference type="PROSITE" id="PS01125">
    <property type="entry name" value="ROK"/>
    <property type="match status" value="1"/>
</dbReference>
<comment type="similarity">
    <text evidence="1">Belongs to the ROK (NagC/XylR) family.</text>
</comment>
<dbReference type="KEGG" id="fra:Francci3_3092"/>
<dbReference type="RefSeq" id="WP_011437477.1">
    <property type="nucleotide sequence ID" value="NZ_JENI01000022.1"/>
</dbReference>
<evidence type="ECO:0000256" key="9">
    <source>
        <dbReference type="SAM" id="MobiDB-lite"/>
    </source>
</evidence>
<dbReference type="NCBIfam" id="TIGR00744">
    <property type="entry name" value="ROK_glcA_fam"/>
    <property type="match status" value="1"/>
</dbReference>
<evidence type="ECO:0000256" key="3">
    <source>
        <dbReference type="ARBA" id="ARBA00014701"/>
    </source>
</evidence>
<accession>Q2J8E3</accession>
<organism evidence="10 11">
    <name type="scientific">Frankia casuarinae (strain DSM 45818 / CECT 9043 / HFP020203 / CcI3)</name>
    <dbReference type="NCBI Taxonomy" id="106370"/>
    <lineage>
        <taxon>Bacteria</taxon>
        <taxon>Bacillati</taxon>
        <taxon>Actinomycetota</taxon>
        <taxon>Actinomycetes</taxon>
        <taxon>Frankiales</taxon>
        <taxon>Frankiaceae</taxon>
        <taxon>Frankia</taxon>
    </lineage>
</organism>
<dbReference type="InterPro" id="IPR043129">
    <property type="entry name" value="ATPase_NBD"/>
</dbReference>
<dbReference type="eggNOG" id="COG1940">
    <property type="taxonomic scope" value="Bacteria"/>
</dbReference>
<evidence type="ECO:0000256" key="8">
    <source>
        <dbReference type="ARBA" id="ARBA00032386"/>
    </source>
</evidence>
<keyword evidence="5" id="KW-0547">Nucleotide-binding</keyword>
<dbReference type="PANTHER" id="PTHR18964">
    <property type="entry name" value="ROK (REPRESSOR, ORF, KINASE) FAMILY"/>
    <property type="match status" value="1"/>
</dbReference>
<evidence type="ECO:0000256" key="7">
    <source>
        <dbReference type="ARBA" id="ARBA00022840"/>
    </source>
</evidence>
<dbReference type="PhylomeDB" id="Q2J8E3"/>
<dbReference type="Gene3D" id="3.30.420.40">
    <property type="match status" value="2"/>
</dbReference>
<feature type="compositionally biased region" description="Low complexity" evidence="9">
    <location>
        <begin position="26"/>
        <end position="36"/>
    </location>
</feature>
<dbReference type="GO" id="GO:0005737">
    <property type="term" value="C:cytoplasm"/>
    <property type="evidence" value="ECO:0007669"/>
    <property type="project" value="InterPro"/>
</dbReference>
<evidence type="ECO:0000256" key="2">
    <source>
        <dbReference type="ARBA" id="ARBA00012323"/>
    </source>
</evidence>
<dbReference type="PANTHER" id="PTHR18964:SF173">
    <property type="entry name" value="GLUCOKINASE"/>
    <property type="match status" value="1"/>
</dbReference>
<dbReference type="GO" id="GO:0005524">
    <property type="term" value="F:ATP binding"/>
    <property type="evidence" value="ECO:0007669"/>
    <property type="project" value="UniProtKB-KW"/>
</dbReference>
<evidence type="ECO:0000256" key="4">
    <source>
        <dbReference type="ARBA" id="ARBA00022679"/>
    </source>
</evidence>
<dbReference type="AlphaFoldDB" id="Q2J8E3"/>
<name>Q2J8E3_FRACC</name>
<keyword evidence="11" id="KW-1185">Reference proteome</keyword>
<gene>
    <name evidence="10" type="ordered locus">Francci3_3092</name>
</gene>
<protein>
    <recommendedName>
        <fullName evidence="3">Glucokinase</fullName>
        <ecNumber evidence="2">2.7.1.2</ecNumber>
    </recommendedName>
    <alternativeName>
        <fullName evidence="8">Glucose kinase</fullName>
    </alternativeName>
</protein>
<dbReference type="InterPro" id="IPR000600">
    <property type="entry name" value="ROK"/>
</dbReference>
<evidence type="ECO:0000256" key="1">
    <source>
        <dbReference type="ARBA" id="ARBA00006479"/>
    </source>
</evidence>
<dbReference type="GO" id="GO:0006096">
    <property type="term" value="P:glycolytic process"/>
    <property type="evidence" value="ECO:0007669"/>
    <property type="project" value="InterPro"/>
</dbReference>
<keyword evidence="6" id="KW-0418">Kinase</keyword>
<evidence type="ECO:0000256" key="6">
    <source>
        <dbReference type="ARBA" id="ARBA00022777"/>
    </source>
</evidence>
<dbReference type="SUPFAM" id="SSF53067">
    <property type="entry name" value="Actin-like ATPase domain"/>
    <property type="match status" value="1"/>
</dbReference>
<feature type="region of interest" description="Disordered" evidence="9">
    <location>
        <begin position="1"/>
        <end position="36"/>
    </location>
</feature>
<proteinExistence type="inferred from homology"/>
<evidence type="ECO:0000313" key="11">
    <source>
        <dbReference type="Proteomes" id="UP000001937"/>
    </source>
</evidence>
<keyword evidence="4 10" id="KW-0808">Transferase</keyword>